<evidence type="ECO:0000313" key="5">
    <source>
        <dbReference type="Proteomes" id="UP001196565"/>
    </source>
</evidence>
<dbReference type="Proteomes" id="UP001196565">
    <property type="component" value="Unassembled WGS sequence"/>
</dbReference>
<dbReference type="InterPro" id="IPR007428">
    <property type="entry name" value="MlaA"/>
</dbReference>
<dbReference type="PANTHER" id="PTHR30035">
    <property type="entry name" value="LIPOPROTEIN VACJ-RELATED"/>
    <property type="match status" value="1"/>
</dbReference>
<protein>
    <submittedName>
        <fullName evidence="4">VacJ family lipoprotein</fullName>
    </submittedName>
</protein>
<keyword evidence="5" id="KW-1185">Reference proteome</keyword>
<dbReference type="RefSeq" id="WP_219763856.1">
    <property type="nucleotide sequence ID" value="NZ_JAHYBZ010000005.1"/>
</dbReference>
<comment type="caution">
    <text evidence="4">The sequence shown here is derived from an EMBL/GenBank/DDBJ whole genome shotgun (WGS) entry which is preliminary data.</text>
</comment>
<feature type="chain" id="PRO_5046544688" evidence="3">
    <location>
        <begin position="28"/>
        <end position="237"/>
    </location>
</feature>
<feature type="signal peptide" evidence="3">
    <location>
        <begin position="1"/>
        <end position="27"/>
    </location>
</feature>
<evidence type="ECO:0000313" key="4">
    <source>
        <dbReference type="EMBL" id="MBW6399242.1"/>
    </source>
</evidence>
<keyword evidence="2 3" id="KW-0732">Signal</keyword>
<name>A0ABS7ABU6_9PROT</name>
<comment type="similarity">
    <text evidence="1">Belongs to the MlaA family.</text>
</comment>
<gene>
    <name evidence="4" type="ORF">KPL78_15375</name>
</gene>
<accession>A0ABS7ABU6</accession>
<organism evidence="4 5">
    <name type="scientific">Roseomonas alba</name>
    <dbReference type="NCBI Taxonomy" id="2846776"/>
    <lineage>
        <taxon>Bacteria</taxon>
        <taxon>Pseudomonadati</taxon>
        <taxon>Pseudomonadota</taxon>
        <taxon>Alphaproteobacteria</taxon>
        <taxon>Acetobacterales</taxon>
        <taxon>Roseomonadaceae</taxon>
        <taxon>Roseomonas</taxon>
    </lineage>
</organism>
<sequence length="237" mass="24535">MPIRFPPPLTCAGLVLATGLIAAPAQAAQDPLEGVNRRIHAFNQGVQAYVLGPATEAYLAVTSPGFRTGVANALSNLGEPVTAVSSLAAGDVTRATNAVIRFGINTTLGLGGVNDAAGPLGFPRRPFGLADAACAWGVPRGPYLVLPVLGPTTLRDASAMATGVALLAQAVGPEAVIGWRTSEMFVSYSGIHHELRRIDAEALDAYAVHRSAYLQRRAAACPGDMPEEEEEEQAAAP</sequence>
<dbReference type="Pfam" id="PF04333">
    <property type="entry name" value="MlaA"/>
    <property type="match status" value="1"/>
</dbReference>
<keyword evidence="4" id="KW-0449">Lipoprotein</keyword>
<dbReference type="PANTHER" id="PTHR30035:SF3">
    <property type="entry name" value="INTERMEMBRANE PHOSPHOLIPID TRANSPORT SYSTEM LIPOPROTEIN MLAA"/>
    <property type="match status" value="1"/>
</dbReference>
<evidence type="ECO:0000256" key="2">
    <source>
        <dbReference type="ARBA" id="ARBA00022729"/>
    </source>
</evidence>
<evidence type="ECO:0000256" key="1">
    <source>
        <dbReference type="ARBA" id="ARBA00010634"/>
    </source>
</evidence>
<proteinExistence type="inferred from homology"/>
<evidence type="ECO:0000256" key="3">
    <source>
        <dbReference type="SAM" id="SignalP"/>
    </source>
</evidence>
<dbReference type="EMBL" id="JAHYBZ010000005">
    <property type="protein sequence ID" value="MBW6399242.1"/>
    <property type="molecule type" value="Genomic_DNA"/>
</dbReference>
<reference evidence="4 5" key="1">
    <citation type="submission" date="2021-07" db="EMBL/GenBank/DDBJ databases">
        <authorList>
            <person name="So Y."/>
        </authorList>
    </citation>
    <scope>NUCLEOTIDE SEQUENCE [LARGE SCALE GENOMIC DNA]</scope>
    <source>
        <strain evidence="4 5">HJA6</strain>
    </source>
</reference>
<dbReference type="PRINTS" id="PR01805">
    <property type="entry name" value="VACJLIPOPROT"/>
</dbReference>